<keyword evidence="8" id="KW-1185">Reference proteome</keyword>
<name>A0ABQ5P8B3_9ACTN</name>
<dbReference type="InterPro" id="IPR016169">
    <property type="entry name" value="FAD-bd_PCMH_sub2"/>
</dbReference>
<dbReference type="RefSeq" id="WP_323450800.1">
    <property type="nucleotide sequence ID" value="NZ_BSBI01000016.1"/>
</dbReference>
<feature type="domain" description="FAD-binding PCMH-type" evidence="6">
    <location>
        <begin position="73"/>
        <end position="253"/>
    </location>
</feature>
<keyword evidence="4" id="KW-0274">FAD</keyword>
<dbReference type="PROSITE" id="PS51318">
    <property type="entry name" value="TAT"/>
    <property type="match status" value="1"/>
</dbReference>
<sequence length="552" mass="61360">MSEHSRRKFISSVGAGSAVAVGAASGLGASTLGAGTATAATHAKGGKVGKEILFAGPEDQQYGDVTSGYNNRWKAHPERVLFPTSTAQVVAAVQRAVNENKKLTVRSGGHCYEDFVYNAQVEIIVDMSLMNEVYFDDKRRAFVIEPGIKLREMYEQLYRGWGVTIPSGYCPLVGVGGQVTGGGVGMYSRSLGLTVDNMYAVELVVVGKDKKVRSVVATREKNDPNHDLWWAVAGGGGGNFGIITRYWFRAPQATGKDPKKLLPTPSKEVITAHYKWPWSRVSRKDLGNLLAKHAQWHLDNSGKGDDNRRIGSYLSFFPGPKGRIELWAHVDGSDAHSEKLVRAYMDEMKTAVGATADGPPDLQRLPFLQSYLLNAGRGDVFMNPTLRGEHRSAYLRRSFSEHQIDALYRNMAETDYQNEYDLAWLVLASIGGKVSEVAPDATAFAQRDAIFQLLWEIHWQDEKDDDKHVTWTRKIYSDMYAETGGVPVPNRVNAGCYINYPDSDVADPRFNKSGTPWHDLYYGANYPKLQRVKAAWDPTNFFNHRLSIRLPQ</sequence>
<dbReference type="InterPro" id="IPR050416">
    <property type="entry name" value="FAD-linked_Oxidoreductase"/>
</dbReference>
<dbReference type="InterPro" id="IPR006094">
    <property type="entry name" value="Oxid_FAD_bind_N"/>
</dbReference>
<protein>
    <submittedName>
        <fullName evidence="7">FAD-binding oxidoreductase</fullName>
    </submittedName>
</protein>
<comment type="similarity">
    <text evidence="2">Belongs to the oxygen-dependent FAD-linked oxidoreductase family.</text>
</comment>
<dbReference type="PROSITE" id="PS51387">
    <property type="entry name" value="FAD_PCMH"/>
    <property type="match status" value="1"/>
</dbReference>
<evidence type="ECO:0000313" key="7">
    <source>
        <dbReference type="EMBL" id="GLF98829.1"/>
    </source>
</evidence>
<evidence type="ECO:0000256" key="1">
    <source>
        <dbReference type="ARBA" id="ARBA00001974"/>
    </source>
</evidence>
<reference evidence="7 8" key="1">
    <citation type="submission" date="2022-10" db="EMBL/GenBank/DDBJ databases">
        <title>Draft genome sequence of Streptomyces sp. YSPA8.</title>
        <authorList>
            <person name="Moriuchi R."/>
            <person name="Dohra H."/>
            <person name="Yamamura H."/>
            <person name="Kodani S."/>
        </authorList>
    </citation>
    <scope>NUCLEOTIDE SEQUENCE [LARGE SCALE GENOMIC DNA]</scope>
    <source>
        <strain evidence="7 8">YSPA8</strain>
    </source>
</reference>
<dbReference type="InterPro" id="IPR006311">
    <property type="entry name" value="TAT_signal"/>
</dbReference>
<keyword evidence="3" id="KW-0285">Flavoprotein</keyword>
<dbReference type="InterPro" id="IPR036318">
    <property type="entry name" value="FAD-bd_PCMH-like_sf"/>
</dbReference>
<gene>
    <name evidence="7" type="ORF">SYYSPA8_31050</name>
</gene>
<dbReference type="SUPFAM" id="SSF56176">
    <property type="entry name" value="FAD-binding/transporter-associated domain-like"/>
    <property type="match status" value="1"/>
</dbReference>
<dbReference type="InterPro" id="IPR016166">
    <property type="entry name" value="FAD-bd_PCMH"/>
</dbReference>
<dbReference type="EMBL" id="BSBI01000016">
    <property type="protein sequence ID" value="GLF98829.1"/>
    <property type="molecule type" value="Genomic_DNA"/>
</dbReference>
<evidence type="ECO:0000256" key="3">
    <source>
        <dbReference type="ARBA" id="ARBA00022630"/>
    </source>
</evidence>
<dbReference type="Proteomes" id="UP001291653">
    <property type="component" value="Unassembled WGS sequence"/>
</dbReference>
<evidence type="ECO:0000256" key="4">
    <source>
        <dbReference type="ARBA" id="ARBA00022827"/>
    </source>
</evidence>
<dbReference type="PANTHER" id="PTHR42973">
    <property type="entry name" value="BINDING OXIDOREDUCTASE, PUTATIVE (AFU_ORTHOLOGUE AFUA_1G17690)-RELATED"/>
    <property type="match status" value="1"/>
</dbReference>
<dbReference type="PANTHER" id="PTHR42973:SF39">
    <property type="entry name" value="FAD-BINDING PCMH-TYPE DOMAIN-CONTAINING PROTEIN"/>
    <property type="match status" value="1"/>
</dbReference>
<evidence type="ECO:0000256" key="5">
    <source>
        <dbReference type="ARBA" id="ARBA00023002"/>
    </source>
</evidence>
<dbReference type="Gene3D" id="3.40.462.20">
    <property type="match status" value="1"/>
</dbReference>
<dbReference type="InterPro" id="IPR012951">
    <property type="entry name" value="BBE"/>
</dbReference>
<proteinExistence type="inferred from homology"/>
<evidence type="ECO:0000313" key="8">
    <source>
        <dbReference type="Proteomes" id="UP001291653"/>
    </source>
</evidence>
<dbReference type="Pfam" id="PF01565">
    <property type="entry name" value="FAD_binding_4"/>
    <property type="match status" value="1"/>
</dbReference>
<accession>A0ABQ5P8B3</accession>
<dbReference type="Pfam" id="PF08031">
    <property type="entry name" value="BBE"/>
    <property type="match status" value="1"/>
</dbReference>
<keyword evidence="5" id="KW-0560">Oxidoreductase</keyword>
<comment type="cofactor">
    <cofactor evidence="1">
        <name>FAD</name>
        <dbReference type="ChEBI" id="CHEBI:57692"/>
    </cofactor>
</comment>
<evidence type="ECO:0000256" key="2">
    <source>
        <dbReference type="ARBA" id="ARBA00005466"/>
    </source>
</evidence>
<dbReference type="Gene3D" id="3.30.465.10">
    <property type="match status" value="1"/>
</dbReference>
<organism evidence="7 8">
    <name type="scientific">Streptomyces yaizuensis</name>
    <dbReference type="NCBI Taxonomy" id="2989713"/>
    <lineage>
        <taxon>Bacteria</taxon>
        <taxon>Bacillati</taxon>
        <taxon>Actinomycetota</taxon>
        <taxon>Actinomycetes</taxon>
        <taxon>Kitasatosporales</taxon>
        <taxon>Streptomycetaceae</taxon>
        <taxon>Streptomyces</taxon>
    </lineage>
</organism>
<comment type="caution">
    <text evidence="7">The sequence shown here is derived from an EMBL/GenBank/DDBJ whole genome shotgun (WGS) entry which is preliminary data.</text>
</comment>
<evidence type="ECO:0000259" key="6">
    <source>
        <dbReference type="PROSITE" id="PS51387"/>
    </source>
</evidence>